<dbReference type="Gene3D" id="1.20.1600.10">
    <property type="entry name" value="Outer membrane efflux proteins (OEP)"/>
    <property type="match status" value="1"/>
</dbReference>
<dbReference type="PANTHER" id="PTHR30203">
    <property type="entry name" value="OUTER MEMBRANE CATION EFFLUX PROTEIN"/>
    <property type="match status" value="1"/>
</dbReference>
<feature type="chain" id="PRO_5047512885" description="TolC family protein" evidence="3">
    <location>
        <begin position="21"/>
        <end position="404"/>
    </location>
</feature>
<dbReference type="PANTHER" id="PTHR30203:SF24">
    <property type="entry name" value="BLR4935 PROTEIN"/>
    <property type="match status" value="1"/>
</dbReference>
<dbReference type="SUPFAM" id="SSF56954">
    <property type="entry name" value="Outer membrane efflux proteins (OEP)"/>
    <property type="match status" value="1"/>
</dbReference>
<reference evidence="4 5" key="1">
    <citation type="submission" date="2021-08" db="EMBL/GenBank/DDBJ databases">
        <authorList>
            <person name="Peeters C."/>
        </authorList>
    </citation>
    <scope>NUCLEOTIDE SEQUENCE [LARGE SCALE GENOMIC DNA]</scope>
    <source>
        <strain evidence="4 5">LMG 21510</strain>
    </source>
</reference>
<accession>A0ABM8WIZ3</accession>
<gene>
    <name evidence="4" type="ORF">LMG21510_00692</name>
</gene>
<comment type="caution">
    <text evidence="4">The sequence shown here is derived from an EMBL/GenBank/DDBJ whole genome shotgun (WGS) entry which is preliminary data.</text>
</comment>
<dbReference type="InterPro" id="IPR010131">
    <property type="entry name" value="MdtP/NodT-like"/>
</dbReference>
<evidence type="ECO:0000256" key="1">
    <source>
        <dbReference type="ARBA" id="ARBA00007613"/>
    </source>
</evidence>
<dbReference type="InterPro" id="IPR003423">
    <property type="entry name" value="OMP_efflux"/>
</dbReference>
<dbReference type="EMBL" id="CAJZAH010000001">
    <property type="protein sequence ID" value="CAG9167222.1"/>
    <property type="molecule type" value="Genomic_DNA"/>
</dbReference>
<evidence type="ECO:0000313" key="5">
    <source>
        <dbReference type="Proteomes" id="UP000721236"/>
    </source>
</evidence>
<keyword evidence="3" id="KW-0732">Signal</keyword>
<feature type="coiled-coil region" evidence="2">
    <location>
        <begin position="181"/>
        <end position="208"/>
    </location>
</feature>
<name>A0ABM8WIZ3_9BURK</name>
<evidence type="ECO:0000256" key="3">
    <source>
        <dbReference type="SAM" id="SignalP"/>
    </source>
</evidence>
<keyword evidence="5" id="KW-1185">Reference proteome</keyword>
<feature type="signal peptide" evidence="3">
    <location>
        <begin position="1"/>
        <end position="20"/>
    </location>
</feature>
<sequence length="404" mass="43567">MLKTVVFLVSSLAGIAVAHAQPALPDLRALFDAAWERSVAVQATEGRRLQAAASRVQADSLIAGPPSVQLLHRGDSMTDSRGTRESEIAMAVPIWMPGQRAARGDLADAEAAEAEAGAGLARLNLAAEVRVRVWALAASEGERDALRRRVQVAASLRDDVHRRVTAGDLARTDLLLARQDHLAAEAQLVEAEARVVEARARLQQATGVAQLPLRYLEIAAKPDDPSLHPLHPLVEGAQRTLLRAERQVGYLRESRRDPPEVGVAYRTDRAGGGQPSDRTIGVFVRIPFATDARNLPRETAAQTELMTARADVQRTERVVRSDIDAATAALALAERQLALNAERSAALNERAALLRKTFDFGEIGLTEALRAQNQALEAEADLARQRARHGLAIATLNQALGVLP</sequence>
<comment type="similarity">
    <text evidence="1">Belongs to the outer membrane factor (OMF) (TC 1.B.17) family.</text>
</comment>
<evidence type="ECO:0008006" key="6">
    <source>
        <dbReference type="Google" id="ProtNLM"/>
    </source>
</evidence>
<protein>
    <recommendedName>
        <fullName evidence="6">TolC family protein</fullName>
    </recommendedName>
</protein>
<keyword evidence="2" id="KW-0175">Coiled coil</keyword>
<organism evidence="4 5">
    <name type="scientific">Cupriavidus respiraculi</name>
    <dbReference type="NCBI Taxonomy" id="195930"/>
    <lineage>
        <taxon>Bacteria</taxon>
        <taxon>Pseudomonadati</taxon>
        <taxon>Pseudomonadota</taxon>
        <taxon>Betaproteobacteria</taxon>
        <taxon>Burkholderiales</taxon>
        <taxon>Burkholderiaceae</taxon>
        <taxon>Cupriavidus</taxon>
    </lineage>
</organism>
<dbReference type="Proteomes" id="UP000721236">
    <property type="component" value="Unassembled WGS sequence"/>
</dbReference>
<evidence type="ECO:0000256" key="2">
    <source>
        <dbReference type="SAM" id="Coils"/>
    </source>
</evidence>
<proteinExistence type="inferred from homology"/>
<dbReference type="Pfam" id="PF02321">
    <property type="entry name" value="OEP"/>
    <property type="match status" value="1"/>
</dbReference>
<evidence type="ECO:0000313" key="4">
    <source>
        <dbReference type="EMBL" id="CAG9167222.1"/>
    </source>
</evidence>